<dbReference type="AlphaFoldDB" id="A0A0P1E3D4"/>
<name>A0A0P1E3D4_9RHOB</name>
<keyword evidence="2" id="KW-1185">Reference proteome</keyword>
<organism evidence="1 2">
    <name type="scientific">Ruegeria atlantica</name>
    <dbReference type="NCBI Taxonomy" id="81569"/>
    <lineage>
        <taxon>Bacteria</taxon>
        <taxon>Pseudomonadati</taxon>
        <taxon>Pseudomonadota</taxon>
        <taxon>Alphaproteobacteria</taxon>
        <taxon>Rhodobacterales</taxon>
        <taxon>Roseobacteraceae</taxon>
        <taxon>Ruegeria</taxon>
    </lineage>
</organism>
<evidence type="ECO:0008006" key="3">
    <source>
        <dbReference type="Google" id="ProtNLM"/>
    </source>
</evidence>
<accession>A0A0P1E3D4</accession>
<evidence type="ECO:0000313" key="2">
    <source>
        <dbReference type="Proteomes" id="UP000050786"/>
    </source>
</evidence>
<evidence type="ECO:0000313" key="1">
    <source>
        <dbReference type="EMBL" id="CUH42904.1"/>
    </source>
</evidence>
<dbReference type="EMBL" id="CYPS01000032">
    <property type="protein sequence ID" value="CUH42904.1"/>
    <property type="molecule type" value="Genomic_DNA"/>
</dbReference>
<dbReference type="Proteomes" id="UP000050786">
    <property type="component" value="Unassembled WGS sequence"/>
</dbReference>
<gene>
    <name evidence="1" type="ORF">RUM4293_01793</name>
</gene>
<proteinExistence type="predicted"/>
<reference evidence="2" key="1">
    <citation type="submission" date="2015-09" db="EMBL/GenBank/DDBJ databases">
        <authorList>
            <person name="Rodrigo-Torres L."/>
            <person name="Arahal D.R."/>
        </authorList>
    </citation>
    <scope>NUCLEOTIDE SEQUENCE [LARGE SCALE GENOMIC DNA]</scope>
    <source>
        <strain evidence="2">CECT 4293</strain>
    </source>
</reference>
<protein>
    <recommendedName>
        <fullName evidence="3">Antitoxin Xre/MbcA/ParS-like toxin-binding domain-containing protein</fullName>
    </recommendedName>
</protein>
<sequence>MYLHNFEGHCCAVNDIRMDDFAREYPLLDDVGVHAQWQKGSWQITRIADIWTRTGKVLSLPYKGANAYPSFQFAQDGIPLPLMEKVLKALPREMTPWQCAFWLTSPKLELGGESPANRIQIGDDCIVGIAGDAGGLMAA</sequence>